<protein>
    <submittedName>
        <fullName evidence="1">Uncharacterized protein</fullName>
    </submittedName>
</protein>
<dbReference type="EMBL" id="QRDY01000001">
    <property type="protein sequence ID" value="RED65836.1"/>
    <property type="molecule type" value="Genomic_DNA"/>
</dbReference>
<accession>A0A3D9IXK2</accession>
<name>A0A3D9IXK2_9BACL</name>
<evidence type="ECO:0000313" key="1">
    <source>
        <dbReference type="EMBL" id="RED65836.1"/>
    </source>
</evidence>
<organism evidence="1 2">
    <name type="scientific">Cohnella lupini</name>
    <dbReference type="NCBI Taxonomy" id="1294267"/>
    <lineage>
        <taxon>Bacteria</taxon>
        <taxon>Bacillati</taxon>
        <taxon>Bacillota</taxon>
        <taxon>Bacilli</taxon>
        <taxon>Bacillales</taxon>
        <taxon>Paenibacillaceae</taxon>
        <taxon>Cohnella</taxon>
    </lineage>
</organism>
<dbReference type="RefSeq" id="WP_181907212.1">
    <property type="nucleotide sequence ID" value="NZ_QRDY01000001.1"/>
</dbReference>
<sequence>MKWIYWSRLYDSKFQAGCLVQRMEHDSWVFGVEVPQEIEVFRSKKGKYGVRYLP</sequence>
<reference evidence="1 2" key="1">
    <citation type="submission" date="2018-07" db="EMBL/GenBank/DDBJ databases">
        <title>Genomic Encyclopedia of Type Strains, Phase III (KMG-III): the genomes of soil and plant-associated and newly described type strains.</title>
        <authorList>
            <person name="Whitman W."/>
        </authorList>
    </citation>
    <scope>NUCLEOTIDE SEQUENCE [LARGE SCALE GENOMIC DNA]</scope>
    <source>
        <strain evidence="1 2">CECT 8236</strain>
    </source>
</reference>
<dbReference type="AlphaFoldDB" id="A0A3D9IXK2"/>
<comment type="caution">
    <text evidence="1">The sequence shown here is derived from an EMBL/GenBank/DDBJ whole genome shotgun (WGS) entry which is preliminary data.</text>
</comment>
<dbReference type="Proteomes" id="UP000256869">
    <property type="component" value="Unassembled WGS sequence"/>
</dbReference>
<gene>
    <name evidence="1" type="ORF">DFP95_101328</name>
</gene>
<proteinExistence type="predicted"/>
<evidence type="ECO:0000313" key="2">
    <source>
        <dbReference type="Proteomes" id="UP000256869"/>
    </source>
</evidence>
<keyword evidence="2" id="KW-1185">Reference proteome</keyword>